<keyword evidence="5" id="KW-1185">Reference proteome</keyword>
<dbReference type="InterPro" id="IPR011006">
    <property type="entry name" value="CheY-like_superfamily"/>
</dbReference>
<dbReference type="SUPFAM" id="SSF52172">
    <property type="entry name" value="CheY-like"/>
    <property type="match status" value="1"/>
</dbReference>
<dbReference type="Gene3D" id="3.40.50.2300">
    <property type="match status" value="1"/>
</dbReference>
<evidence type="ECO:0000313" key="5">
    <source>
        <dbReference type="Proteomes" id="UP000190162"/>
    </source>
</evidence>
<proteinExistence type="predicted"/>
<dbReference type="InterPro" id="IPR001789">
    <property type="entry name" value="Sig_transdc_resp-reg_receiver"/>
</dbReference>
<evidence type="ECO:0000256" key="1">
    <source>
        <dbReference type="PROSITE-ProRule" id="PRU00169"/>
    </source>
</evidence>
<dbReference type="GO" id="GO:0000160">
    <property type="term" value="P:phosphorelay signal transduction system"/>
    <property type="evidence" value="ECO:0007669"/>
    <property type="project" value="InterPro"/>
</dbReference>
<dbReference type="EMBL" id="FUXU01000162">
    <property type="protein sequence ID" value="SKA72625.1"/>
    <property type="molecule type" value="Genomic_DNA"/>
</dbReference>
<dbReference type="Pfam" id="PF00072">
    <property type="entry name" value="Response_reg"/>
    <property type="match status" value="1"/>
</dbReference>
<gene>
    <name evidence="4" type="ORF">SAMN02745132_04770</name>
</gene>
<reference evidence="5" key="1">
    <citation type="submission" date="2017-02" db="EMBL/GenBank/DDBJ databases">
        <authorList>
            <person name="Varghese N."/>
            <person name="Submissions S."/>
        </authorList>
    </citation>
    <scope>NUCLEOTIDE SEQUENCE [LARGE SCALE GENOMIC DNA]</scope>
    <source>
        <strain evidence="5">DSM 22720</strain>
    </source>
</reference>
<protein>
    <submittedName>
        <fullName evidence="4">Response regulator receiver domain-containing protein</fullName>
    </submittedName>
</protein>
<name>A0A1T4W6G8_9GAMM</name>
<feature type="compositionally biased region" description="Polar residues" evidence="2">
    <location>
        <begin position="75"/>
        <end position="91"/>
    </location>
</feature>
<feature type="region of interest" description="Disordered" evidence="2">
    <location>
        <begin position="68"/>
        <end position="91"/>
    </location>
</feature>
<accession>A0A1T4W6G8</accession>
<evidence type="ECO:0000313" key="4">
    <source>
        <dbReference type="EMBL" id="SKA72625.1"/>
    </source>
</evidence>
<dbReference type="AlphaFoldDB" id="A0A1T4W6G8"/>
<sequence>MPNMNGIDATKEIRKVNPFVPIVCLTGEYSPEIISEVEEVTDDHLEKPITKKQLVNMATKWCVQAKRQKGGRNVHPQNRTCSDIENNRNMA</sequence>
<dbReference type="Proteomes" id="UP000190162">
    <property type="component" value="Unassembled WGS sequence"/>
</dbReference>
<evidence type="ECO:0000259" key="3">
    <source>
        <dbReference type="PROSITE" id="PS50110"/>
    </source>
</evidence>
<comment type="caution">
    <text evidence="1">Lacks conserved residue(s) required for the propagation of feature annotation.</text>
</comment>
<feature type="domain" description="Response regulatory" evidence="3">
    <location>
        <begin position="1"/>
        <end position="62"/>
    </location>
</feature>
<organism evidence="4 5">
    <name type="scientific">Enterovibrio nigricans DSM 22720</name>
    <dbReference type="NCBI Taxonomy" id="1121868"/>
    <lineage>
        <taxon>Bacteria</taxon>
        <taxon>Pseudomonadati</taxon>
        <taxon>Pseudomonadota</taxon>
        <taxon>Gammaproteobacteria</taxon>
        <taxon>Vibrionales</taxon>
        <taxon>Vibrionaceae</taxon>
        <taxon>Enterovibrio</taxon>
    </lineage>
</organism>
<dbReference type="PROSITE" id="PS50110">
    <property type="entry name" value="RESPONSE_REGULATORY"/>
    <property type="match status" value="1"/>
</dbReference>
<evidence type="ECO:0000256" key="2">
    <source>
        <dbReference type="SAM" id="MobiDB-lite"/>
    </source>
</evidence>